<dbReference type="AlphaFoldDB" id="A0A4S4C3C3"/>
<name>A0A4S4C3C3_9BACL</name>
<protein>
    <submittedName>
        <fullName evidence="1">Uncharacterized protein</fullName>
    </submittedName>
</protein>
<evidence type="ECO:0000313" key="2">
    <source>
        <dbReference type="Proteomes" id="UP000310636"/>
    </source>
</evidence>
<dbReference type="EMBL" id="SSOB01000007">
    <property type="protein sequence ID" value="THF82236.1"/>
    <property type="molecule type" value="Genomic_DNA"/>
</dbReference>
<gene>
    <name evidence="1" type="ORF">E6C55_07590</name>
</gene>
<accession>A0A4S4C3C3</accession>
<comment type="caution">
    <text evidence="1">The sequence shown here is derived from an EMBL/GenBank/DDBJ whole genome shotgun (WGS) entry which is preliminary data.</text>
</comment>
<organism evidence="1 2">
    <name type="scientific">Cohnella fermenti</name>
    <dbReference type="NCBI Taxonomy" id="2565925"/>
    <lineage>
        <taxon>Bacteria</taxon>
        <taxon>Bacillati</taxon>
        <taxon>Bacillota</taxon>
        <taxon>Bacilli</taxon>
        <taxon>Bacillales</taxon>
        <taxon>Paenibacillaceae</taxon>
        <taxon>Cohnella</taxon>
    </lineage>
</organism>
<proteinExistence type="predicted"/>
<dbReference type="Proteomes" id="UP000310636">
    <property type="component" value="Unassembled WGS sequence"/>
</dbReference>
<sequence length="65" mass="7073">MEEFMIEISITIARPESAMTRGAKPVDKIAEPAKPAKPAKPTNLTKSVELTGLTEPTKSVELTFM</sequence>
<dbReference type="RefSeq" id="WP_136369174.1">
    <property type="nucleotide sequence ID" value="NZ_SSOB01000007.1"/>
</dbReference>
<keyword evidence="2" id="KW-1185">Reference proteome</keyword>
<reference evidence="1 2" key="1">
    <citation type="submission" date="2019-04" db="EMBL/GenBank/DDBJ databases">
        <title>Cohnella sp. nov. isolated from preserved vegetables.</title>
        <authorList>
            <person name="Lin S.-Y."/>
            <person name="Hung M.-H."/>
            <person name="Young C.-C."/>
        </authorList>
    </citation>
    <scope>NUCLEOTIDE SEQUENCE [LARGE SCALE GENOMIC DNA]</scope>
    <source>
        <strain evidence="1 2">CC-MHH1044</strain>
    </source>
</reference>
<evidence type="ECO:0000313" key="1">
    <source>
        <dbReference type="EMBL" id="THF82236.1"/>
    </source>
</evidence>